<dbReference type="Proteomes" id="UP000243799">
    <property type="component" value="Unassembled WGS sequence"/>
</dbReference>
<reference evidence="2" key="1">
    <citation type="submission" date="2016-10" db="EMBL/GenBank/DDBJ databases">
        <authorList>
            <person name="Varghese N."/>
            <person name="Submissions S."/>
        </authorList>
    </citation>
    <scope>NUCLEOTIDE SEQUENCE [LARGE SCALE GENOMIC DNA]</scope>
    <source>
        <strain evidence="2">CGMCC 4.3568</strain>
    </source>
</reference>
<dbReference type="SUPFAM" id="SSF53756">
    <property type="entry name" value="UDP-Glycosyltransferase/glycogen phosphorylase"/>
    <property type="match status" value="1"/>
</dbReference>
<evidence type="ECO:0000313" key="2">
    <source>
        <dbReference type="Proteomes" id="UP000243799"/>
    </source>
</evidence>
<dbReference type="EMBL" id="FOKG01000003">
    <property type="protein sequence ID" value="SFB01593.1"/>
    <property type="molecule type" value="Genomic_DNA"/>
</dbReference>
<dbReference type="Gene3D" id="3.40.50.2000">
    <property type="entry name" value="Glycogen Phosphorylase B"/>
    <property type="match status" value="1"/>
</dbReference>
<dbReference type="RefSeq" id="WP_091671457.1">
    <property type="nucleotide sequence ID" value="NZ_FOKG01000003.1"/>
</dbReference>
<name>A0A1I0XNQ7_9PSEU</name>
<dbReference type="Gene3D" id="3.40.50.11190">
    <property type="match status" value="1"/>
</dbReference>
<protein>
    <submittedName>
        <fullName evidence="1">Spore coat polysaccharide biosynthesis protein SpsG, predicted glycosyltransferase</fullName>
    </submittedName>
</protein>
<organism evidence="1 2">
    <name type="scientific">Amycolatopsis marina</name>
    <dbReference type="NCBI Taxonomy" id="490629"/>
    <lineage>
        <taxon>Bacteria</taxon>
        <taxon>Bacillati</taxon>
        <taxon>Actinomycetota</taxon>
        <taxon>Actinomycetes</taxon>
        <taxon>Pseudonocardiales</taxon>
        <taxon>Pseudonocardiaceae</taxon>
        <taxon>Amycolatopsis</taxon>
    </lineage>
</organism>
<evidence type="ECO:0000313" key="1">
    <source>
        <dbReference type="EMBL" id="SFB01593.1"/>
    </source>
</evidence>
<keyword evidence="1" id="KW-0808">Transferase</keyword>
<proteinExistence type="predicted"/>
<accession>A0A1I0XNQ7</accession>
<gene>
    <name evidence="1" type="ORF">SAMN05216266_103296</name>
</gene>
<dbReference type="GO" id="GO:0016740">
    <property type="term" value="F:transferase activity"/>
    <property type="evidence" value="ECO:0007669"/>
    <property type="project" value="UniProtKB-KW"/>
</dbReference>
<keyword evidence="2" id="KW-1185">Reference proteome</keyword>
<sequence length="327" mass="34804">MRLLLRADASGSIGVGHLARAVAFAEEAVARGWQVSLSGRTDNAEWLALRMAELGVHRREPADDAASIGVLAREADVVLVDNYQLGEVRDEVNAAGATLVSMESRSFGRRAADVVVDSGLEPLPRPDDGSRRRLAGPEFAPLRQDVRLARAHRGERREHPERPRVVVVLGGGALWREIVTTLVTALRDTGVPCQVDVLAHGGPELPSAGTDQEFRLCPPDTRLPSRLADADLAVSAAGVTLLELCCIGVPAAVVQLVDNQAAGYRAAVRRELVVGLGTAAMLDDGAVETLRTLLSEPRARERLAARSRQVVDGEGAARVLDAVLESA</sequence>
<dbReference type="STRING" id="490629.SAMN05216266_103296"/>
<dbReference type="OrthoDB" id="9805604at2"/>
<dbReference type="AlphaFoldDB" id="A0A1I0XNQ7"/>